<evidence type="ECO:0000256" key="1">
    <source>
        <dbReference type="SAM" id="Phobius"/>
    </source>
</evidence>
<dbReference type="EMBL" id="JMGO02000003">
    <property type="protein sequence ID" value="KXU81127.1"/>
    <property type="molecule type" value="Genomic_DNA"/>
</dbReference>
<feature type="transmembrane region" description="Helical" evidence="1">
    <location>
        <begin position="70"/>
        <end position="90"/>
    </location>
</feature>
<comment type="caution">
    <text evidence="4">The sequence shown here is derived from an EMBL/GenBank/DDBJ whole genome shotgun (WGS) entry which is preliminary data.</text>
</comment>
<accession>A0A175VKZ1</accession>
<evidence type="ECO:0000313" key="4">
    <source>
        <dbReference type="EMBL" id="KXU81127.1"/>
    </source>
</evidence>
<feature type="domain" description="HD-GYP" evidence="3">
    <location>
        <begin position="269"/>
        <end position="479"/>
    </location>
</feature>
<keyword evidence="4" id="KW-0418">Kinase</keyword>
<dbReference type="GO" id="GO:0016020">
    <property type="term" value="C:membrane"/>
    <property type="evidence" value="ECO:0007669"/>
    <property type="project" value="InterPro"/>
</dbReference>
<evidence type="ECO:0000259" key="2">
    <source>
        <dbReference type="PROSITE" id="PS50885"/>
    </source>
</evidence>
<dbReference type="GO" id="GO:0016301">
    <property type="term" value="F:kinase activity"/>
    <property type="evidence" value="ECO:0007669"/>
    <property type="project" value="UniProtKB-KW"/>
</dbReference>
<dbReference type="InterPro" id="IPR052020">
    <property type="entry name" value="Cyclic_di-GMP/3'3'-cGAMP_PDE"/>
</dbReference>
<organism evidence="4 5">
    <name type="scientific">Aeromonas enteropelogenes</name>
    <name type="common">Aeromonas trota</name>
    <dbReference type="NCBI Taxonomy" id="29489"/>
    <lineage>
        <taxon>Bacteria</taxon>
        <taxon>Pseudomonadati</taxon>
        <taxon>Pseudomonadota</taxon>
        <taxon>Gammaproteobacteria</taxon>
        <taxon>Aeromonadales</taxon>
        <taxon>Aeromonadaceae</taxon>
        <taxon>Aeromonas</taxon>
    </lineage>
</organism>
<sequence>MQKITGRCALHYGVTLSLFCLYGLQVCPFLESLTLPQLVMPTLVAFTFMFVMRSWLLPRSRLTARGLGGFGLEVGFFLLGALMISTYNALVHTFPLESHLKILLGMTTLGFLVAADLTLARDWLSAKQREQQGSFALSHPLAMPVSRKLSLFALATLTLLGAVFFLLFNKDLEWLITVGETLPHLAAQHYILLEIAFVMAVTFGYLSLIIHGYGRNLSLTLMHQTRTMARVQCGDLNARVPVIRDDEFGLIAASTNQMIGELKARHDELHLTRDVAILGLASLAETRDNETGAHIIRTQHYVKVLAEYLSHHERARYPLDDATIDLLFKSAPLHDVGKVGIPDAILLKPGKLTDEEFAIMKRHPQIGADALASAEAQLGSNSFLHLAREIALTHHEKWDGSGYPSGLVGEAIPLSGRLMAVADVYDALISKRVYKPAFSHEEAKAIIVRGRGSHFDPAIVDAFLACEANFQQIAARFQDSH</sequence>
<evidence type="ECO:0000259" key="3">
    <source>
        <dbReference type="PROSITE" id="PS51832"/>
    </source>
</evidence>
<dbReference type="SUPFAM" id="SSF158472">
    <property type="entry name" value="HAMP domain-like"/>
    <property type="match status" value="1"/>
</dbReference>
<dbReference type="AlphaFoldDB" id="A0A175VKZ1"/>
<dbReference type="PANTHER" id="PTHR45228">
    <property type="entry name" value="CYCLIC DI-GMP PHOSPHODIESTERASE TM_0186-RELATED"/>
    <property type="match status" value="1"/>
</dbReference>
<keyword evidence="1" id="KW-1133">Transmembrane helix</keyword>
<dbReference type="Pfam" id="PF13487">
    <property type="entry name" value="HD_5"/>
    <property type="match status" value="1"/>
</dbReference>
<keyword evidence="1" id="KW-0472">Membrane</keyword>
<dbReference type="GO" id="GO:0008081">
    <property type="term" value="F:phosphoric diester hydrolase activity"/>
    <property type="evidence" value="ECO:0007669"/>
    <property type="project" value="UniProtKB-ARBA"/>
</dbReference>
<dbReference type="RefSeq" id="WP_061476097.1">
    <property type="nucleotide sequence ID" value="NZ_JMGO02000003.1"/>
</dbReference>
<proteinExistence type="predicted"/>
<dbReference type="STRING" id="29489.VL01_08670"/>
<dbReference type="PROSITE" id="PS50885">
    <property type="entry name" value="HAMP"/>
    <property type="match status" value="1"/>
</dbReference>
<dbReference type="InterPro" id="IPR003660">
    <property type="entry name" value="HAMP_dom"/>
</dbReference>
<dbReference type="CDD" id="cd00077">
    <property type="entry name" value="HDc"/>
    <property type="match status" value="1"/>
</dbReference>
<dbReference type="SMART" id="SM00304">
    <property type="entry name" value="HAMP"/>
    <property type="match status" value="1"/>
</dbReference>
<dbReference type="InterPro" id="IPR003607">
    <property type="entry name" value="HD/PDEase_dom"/>
</dbReference>
<name>A0A175VKZ1_AEREN</name>
<dbReference type="InterPro" id="IPR037522">
    <property type="entry name" value="HD_GYP_dom"/>
</dbReference>
<feature type="transmembrane region" description="Helical" evidence="1">
    <location>
        <begin position="38"/>
        <end position="58"/>
    </location>
</feature>
<gene>
    <name evidence="4" type="ORF">LCR_11890</name>
</gene>
<dbReference type="Pfam" id="PF00672">
    <property type="entry name" value="HAMP"/>
    <property type="match status" value="1"/>
</dbReference>
<keyword evidence="4" id="KW-0808">Transferase</keyword>
<reference evidence="4 5" key="1">
    <citation type="submission" date="2016-02" db="EMBL/GenBank/DDBJ databases">
        <title>Draft genome sequence of Aeromonas trota strain 1999lcr isolated from cerebrospinal fluid (CSF).</title>
        <authorList>
            <person name="Dallagassa C.B."/>
            <person name="Prediger K.C."/>
            <person name="Weiss V.A."/>
            <person name="Assis F.E."/>
            <person name="Baura V."/>
            <person name="Cruz L.M."/>
            <person name="Souza E.M."/>
            <person name="Pedrosa F.O."/>
            <person name="Fadel-Picheth C.M."/>
        </authorList>
    </citation>
    <scope>NUCLEOTIDE SEQUENCE [LARGE SCALE GENOMIC DNA]</scope>
    <source>
        <strain evidence="4 5">1999lcr</strain>
    </source>
</reference>
<dbReference type="PROSITE" id="PS51832">
    <property type="entry name" value="HD_GYP"/>
    <property type="match status" value="1"/>
</dbReference>
<dbReference type="Proteomes" id="UP000078435">
    <property type="component" value="Unassembled WGS sequence"/>
</dbReference>
<feature type="domain" description="HAMP" evidence="2">
    <location>
        <begin position="215"/>
        <end position="267"/>
    </location>
</feature>
<feature type="transmembrane region" description="Helical" evidence="1">
    <location>
        <begin position="149"/>
        <end position="168"/>
    </location>
</feature>
<feature type="transmembrane region" description="Helical" evidence="1">
    <location>
        <begin position="9"/>
        <end position="26"/>
    </location>
</feature>
<dbReference type="CDD" id="cd06225">
    <property type="entry name" value="HAMP"/>
    <property type="match status" value="1"/>
</dbReference>
<dbReference type="SUPFAM" id="SSF109604">
    <property type="entry name" value="HD-domain/PDEase-like"/>
    <property type="match status" value="1"/>
</dbReference>
<dbReference type="GO" id="GO:0007165">
    <property type="term" value="P:signal transduction"/>
    <property type="evidence" value="ECO:0007669"/>
    <property type="project" value="InterPro"/>
</dbReference>
<evidence type="ECO:0000313" key="5">
    <source>
        <dbReference type="Proteomes" id="UP000078435"/>
    </source>
</evidence>
<dbReference type="OrthoDB" id="9802066at2"/>
<dbReference type="Gene3D" id="1.10.3210.10">
    <property type="entry name" value="Hypothetical protein af1432"/>
    <property type="match status" value="1"/>
</dbReference>
<feature type="transmembrane region" description="Helical" evidence="1">
    <location>
        <begin position="188"/>
        <end position="213"/>
    </location>
</feature>
<dbReference type="Pfam" id="PF20970">
    <property type="entry name" value="MASE10"/>
    <property type="match status" value="1"/>
</dbReference>
<dbReference type="Gene3D" id="6.10.340.10">
    <property type="match status" value="1"/>
</dbReference>
<protein>
    <submittedName>
        <fullName evidence="4">Histidine kinase</fullName>
    </submittedName>
</protein>
<dbReference type="PANTHER" id="PTHR45228:SF5">
    <property type="entry name" value="CYCLIC DI-GMP PHOSPHODIESTERASE VC_1348-RELATED"/>
    <property type="match status" value="1"/>
</dbReference>
<keyword evidence="1" id="KW-0812">Transmembrane</keyword>
<dbReference type="InterPro" id="IPR048440">
    <property type="entry name" value="MASE10"/>
</dbReference>
<feature type="transmembrane region" description="Helical" evidence="1">
    <location>
        <begin position="102"/>
        <end position="120"/>
    </location>
</feature>
<dbReference type="SMART" id="SM00471">
    <property type="entry name" value="HDc"/>
    <property type="match status" value="1"/>
</dbReference>